<dbReference type="STRING" id="13333.W1PHL3"/>
<dbReference type="Pfam" id="PF05158">
    <property type="entry name" value="RNA_pol_Rpc34"/>
    <property type="match status" value="2"/>
</dbReference>
<dbReference type="PIRSF" id="PIRSF028763">
    <property type="entry name" value="RNA_pol_Rpc34"/>
    <property type="match status" value="1"/>
</dbReference>
<dbReference type="GO" id="GO:0006383">
    <property type="term" value="P:transcription by RNA polymerase III"/>
    <property type="evidence" value="ECO:0007669"/>
    <property type="project" value="UniProtKB-UniRule"/>
</dbReference>
<dbReference type="eggNOG" id="KOG3233">
    <property type="taxonomic scope" value="Eukaryota"/>
</dbReference>
<name>W1PHL3_AMBTC</name>
<dbReference type="GO" id="GO:0005666">
    <property type="term" value="C:RNA polymerase III complex"/>
    <property type="evidence" value="ECO:0000318"/>
    <property type="project" value="GO_Central"/>
</dbReference>
<keyword evidence="9" id="KW-1185">Reference proteome</keyword>
<dbReference type="GO" id="GO:0005654">
    <property type="term" value="C:nucleoplasm"/>
    <property type="evidence" value="ECO:0007669"/>
    <property type="project" value="UniProtKB-ARBA"/>
</dbReference>
<gene>
    <name evidence="8" type="ORF">AMTR_s00019p00255850</name>
</gene>
<organism evidence="8 9">
    <name type="scientific">Amborella trichopoda</name>
    <dbReference type="NCBI Taxonomy" id="13333"/>
    <lineage>
        <taxon>Eukaryota</taxon>
        <taxon>Viridiplantae</taxon>
        <taxon>Streptophyta</taxon>
        <taxon>Embryophyta</taxon>
        <taxon>Tracheophyta</taxon>
        <taxon>Spermatophyta</taxon>
        <taxon>Magnoliopsida</taxon>
        <taxon>Amborellales</taxon>
        <taxon>Amborellaceae</taxon>
        <taxon>Amborella</taxon>
    </lineage>
</organism>
<accession>W1PHL3</accession>
<dbReference type="EMBL" id="KI393807">
    <property type="protein sequence ID" value="ERN07478.1"/>
    <property type="molecule type" value="Genomic_DNA"/>
</dbReference>
<feature type="region of interest" description="Disordered" evidence="7">
    <location>
        <begin position="1"/>
        <end position="20"/>
    </location>
</feature>
<dbReference type="HOGENOM" id="CLU_033661_2_0_1"/>
<keyword evidence="3 6" id="KW-0240">DNA-directed RNA polymerase</keyword>
<evidence type="ECO:0000256" key="4">
    <source>
        <dbReference type="ARBA" id="ARBA00023163"/>
    </source>
</evidence>
<evidence type="ECO:0000256" key="6">
    <source>
        <dbReference type="PIRNR" id="PIRNR028763"/>
    </source>
</evidence>
<evidence type="ECO:0000313" key="9">
    <source>
        <dbReference type="Proteomes" id="UP000017836"/>
    </source>
</evidence>
<evidence type="ECO:0000256" key="3">
    <source>
        <dbReference type="ARBA" id="ARBA00022478"/>
    </source>
</evidence>
<dbReference type="PANTHER" id="PTHR12780">
    <property type="entry name" value="RNA POLYMERASE III DNA DIRECTED , 39KD SUBUNIT-RELATED"/>
    <property type="match status" value="1"/>
</dbReference>
<comment type="subcellular location">
    <subcellularLocation>
        <location evidence="1 6">Nucleus</location>
    </subcellularLocation>
</comment>
<dbReference type="InterPro" id="IPR036390">
    <property type="entry name" value="WH_DNA-bd_sf"/>
</dbReference>
<evidence type="ECO:0000256" key="1">
    <source>
        <dbReference type="ARBA" id="ARBA00004123"/>
    </source>
</evidence>
<dbReference type="GO" id="GO:0005737">
    <property type="term" value="C:cytoplasm"/>
    <property type="evidence" value="ECO:0007669"/>
    <property type="project" value="UniProtKB-ARBA"/>
</dbReference>
<reference evidence="9" key="1">
    <citation type="journal article" date="2013" name="Science">
        <title>The Amborella genome and the evolution of flowering plants.</title>
        <authorList>
            <consortium name="Amborella Genome Project"/>
        </authorList>
    </citation>
    <scope>NUCLEOTIDE SEQUENCE [LARGE SCALE GENOMIC DNA]</scope>
</reference>
<keyword evidence="5 6" id="KW-0539">Nucleus</keyword>
<dbReference type="Gene3D" id="1.10.10.10">
    <property type="entry name" value="Winged helix-like DNA-binding domain superfamily/Winged helix DNA-binding domain"/>
    <property type="match status" value="1"/>
</dbReference>
<feature type="compositionally biased region" description="Low complexity" evidence="7">
    <location>
        <begin position="1"/>
        <end position="10"/>
    </location>
</feature>
<protein>
    <recommendedName>
        <fullName evidence="6">DNA-directed RNA polymerase III subunit RPC6</fullName>
        <shortName evidence="6">RNA polymerase III subunit C6</shortName>
    </recommendedName>
</protein>
<dbReference type="Proteomes" id="UP000017836">
    <property type="component" value="Unassembled WGS sequence"/>
</dbReference>
<dbReference type="FunFam" id="1.10.10.10:FF:000116">
    <property type="entry name" value="DNA-directed RNA polymerase III subunit RPC6"/>
    <property type="match status" value="1"/>
</dbReference>
<dbReference type="Gramene" id="ERN07478">
    <property type="protein sequence ID" value="ERN07478"/>
    <property type="gene ID" value="AMTR_s00019p00255850"/>
</dbReference>
<proteinExistence type="inferred from homology"/>
<dbReference type="SUPFAM" id="SSF46785">
    <property type="entry name" value="Winged helix' DNA-binding domain"/>
    <property type="match status" value="1"/>
</dbReference>
<dbReference type="AlphaFoldDB" id="W1PHL3"/>
<dbReference type="InterPro" id="IPR007832">
    <property type="entry name" value="RNA_pol_Rpc34"/>
</dbReference>
<keyword evidence="4 6" id="KW-0804">Transcription</keyword>
<evidence type="ECO:0000256" key="2">
    <source>
        <dbReference type="ARBA" id="ARBA00011038"/>
    </source>
</evidence>
<dbReference type="InterPro" id="IPR016049">
    <property type="entry name" value="RNA_pol_Rpc34-like"/>
</dbReference>
<dbReference type="InterPro" id="IPR036388">
    <property type="entry name" value="WH-like_DNA-bd_sf"/>
</dbReference>
<sequence>MAPSPSGLPGLPRPGPRSNMLAHDDKKVYEMIEKSGNKGIWSAEMKKYIPENILNKSLKLLLSKNLIKLVANVHNPRRKVYMLANLQPSEEISGGTWYSGKEFDTELIDVLKQHTLRFITKMKVVILDKIADSIKTSEILKVEVRIQEVKQVVDSLILDREIEAVLSNGSAEFLSIPKGKVCYRCRKMGHLEPASFVSVPCGVCPVINECTPDGVISPKTCEYYQRWLDF</sequence>
<evidence type="ECO:0000256" key="7">
    <source>
        <dbReference type="SAM" id="MobiDB-lite"/>
    </source>
</evidence>
<comment type="similarity">
    <text evidence="2 6">Belongs to the eukaryotic RPC34/RPC39 RNA polymerase subunit family.</text>
</comment>
<comment type="function">
    <text evidence="6">DNA-dependent RNA polymerase catalyzes the transcription of DNA into RNA using the four ribonucleoside triphosphates as substrates. Specific peripheric component of RNA polymerase III which synthesizes small RNAs, such as 5S rRNA and tRNAs.</text>
</comment>
<evidence type="ECO:0000256" key="5">
    <source>
        <dbReference type="ARBA" id="ARBA00023242"/>
    </source>
</evidence>
<evidence type="ECO:0000313" key="8">
    <source>
        <dbReference type="EMBL" id="ERN07478.1"/>
    </source>
</evidence>
<dbReference type="OMA" id="VGTTKKC"/>